<organism evidence="5 6">
    <name type="scientific">Phytophthora sojae (strain P6497)</name>
    <name type="common">Soybean stem and root rot agent</name>
    <name type="synonym">Phytophthora megasperma f. sp. glycines</name>
    <dbReference type="NCBI Taxonomy" id="1094619"/>
    <lineage>
        <taxon>Eukaryota</taxon>
        <taxon>Sar</taxon>
        <taxon>Stramenopiles</taxon>
        <taxon>Oomycota</taxon>
        <taxon>Peronosporomycetes</taxon>
        <taxon>Peronosporales</taxon>
        <taxon>Peronosporaceae</taxon>
        <taxon>Phytophthora</taxon>
    </lineage>
</organism>
<feature type="region of interest" description="Disordered" evidence="3">
    <location>
        <begin position="1"/>
        <end position="74"/>
    </location>
</feature>
<evidence type="ECO:0000313" key="6">
    <source>
        <dbReference type="Proteomes" id="UP000002640"/>
    </source>
</evidence>
<evidence type="ECO:0000256" key="3">
    <source>
        <dbReference type="SAM" id="MobiDB-lite"/>
    </source>
</evidence>
<feature type="compositionally biased region" description="Basic and acidic residues" evidence="3">
    <location>
        <begin position="231"/>
        <end position="254"/>
    </location>
</feature>
<feature type="compositionally biased region" description="Basic and acidic residues" evidence="3">
    <location>
        <begin position="13"/>
        <end position="22"/>
    </location>
</feature>
<feature type="compositionally biased region" description="Pro residues" evidence="3">
    <location>
        <begin position="1"/>
        <end position="10"/>
    </location>
</feature>
<dbReference type="GO" id="GO:0005634">
    <property type="term" value="C:nucleus"/>
    <property type="evidence" value="ECO:0007669"/>
    <property type="project" value="UniProtKB-SubCell"/>
</dbReference>
<dbReference type="InterPro" id="IPR023779">
    <property type="entry name" value="Chromodomain_CS"/>
</dbReference>
<dbReference type="EMBL" id="JH159152">
    <property type="protein sequence ID" value="EGZ22826.1"/>
    <property type="molecule type" value="Genomic_DNA"/>
</dbReference>
<dbReference type="RefSeq" id="XP_009518114.1">
    <property type="nucleotide sequence ID" value="XM_009519819.1"/>
</dbReference>
<dbReference type="OMA" id="SAREYMI"/>
<sequence>MAPPQQPAAPAPERGDAGDRAVKSTSQGKTSKRCRVVPPPIVTDLPPRSASVGSTPRAQSRSPDASAQKDRIGKRAAADLVAQQVLRARMYGSAREYMIRWEGVVQPLWISRRKAPRQAKELIDLFSAELRAQEAEAARRAEAEFYTVDHIVNHRTHYNKRQYQVRWENYDASDDTWENGDKLRADVPDIVDAYEAQLERDQTRAEALESAMSELNRDTAARPKSTAKKRGVAEAKEKRPRIATEKENKGKDGDGGNSDEDDYQFDLEEAELEEFSEDEYADRLHA</sequence>
<keyword evidence="6" id="KW-1185">Reference proteome</keyword>
<dbReference type="STRING" id="1094619.G4YR92"/>
<dbReference type="KEGG" id="psoj:PHYSODRAFT_479034"/>
<name>G4YR92_PHYSP</name>
<evidence type="ECO:0000259" key="4">
    <source>
        <dbReference type="PROSITE" id="PS50013"/>
    </source>
</evidence>
<proteinExistence type="predicted"/>
<dbReference type="Pfam" id="PF00385">
    <property type="entry name" value="Chromo"/>
    <property type="match status" value="1"/>
</dbReference>
<comment type="subcellular location">
    <subcellularLocation>
        <location evidence="1">Nucleus</location>
    </subcellularLocation>
</comment>
<dbReference type="Proteomes" id="UP000002640">
    <property type="component" value="Unassembled WGS sequence"/>
</dbReference>
<keyword evidence="2" id="KW-0539">Nucleus</keyword>
<dbReference type="InterPro" id="IPR016197">
    <property type="entry name" value="Chromo-like_dom_sf"/>
</dbReference>
<dbReference type="GeneID" id="20655080"/>
<feature type="compositionally biased region" description="Polar residues" evidence="3">
    <location>
        <begin position="51"/>
        <end position="65"/>
    </location>
</feature>
<feature type="region of interest" description="Disordered" evidence="3">
    <location>
        <begin position="213"/>
        <end position="286"/>
    </location>
</feature>
<dbReference type="Gene3D" id="2.40.50.40">
    <property type="match status" value="1"/>
</dbReference>
<dbReference type="InParanoid" id="G4YR92"/>
<evidence type="ECO:0000256" key="2">
    <source>
        <dbReference type="ARBA" id="ARBA00023242"/>
    </source>
</evidence>
<dbReference type="SUPFAM" id="SSF54160">
    <property type="entry name" value="Chromo domain-like"/>
    <property type="match status" value="1"/>
</dbReference>
<protein>
    <recommendedName>
        <fullName evidence="4">Chromo domain-containing protein</fullName>
    </recommendedName>
</protein>
<dbReference type="CDD" id="cd00024">
    <property type="entry name" value="CD_CSD"/>
    <property type="match status" value="1"/>
</dbReference>
<dbReference type="PROSITE" id="PS50013">
    <property type="entry name" value="CHROMO_2"/>
    <property type="match status" value="1"/>
</dbReference>
<dbReference type="AlphaFoldDB" id="G4YR92"/>
<dbReference type="PANTHER" id="PTHR22812">
    <property type="entry name" value="CHROMOBOX PROTEIN"/>
    <property type="match status" value="1"/>
</dbReference>
<gene>
    <name evidence="5" type="ORF">PHYSODRAFT_479034</name>
</gene>
<feature type="compositionally biased region" description="Acidic residues" evidence="3">
    <location>
        <begin position="257"/>
        <end position="280"/>
    </location>
</feature>
<dbReference type="InterPro" id="IPR051219">
    <property type="entry name" value="Heterochromatin_chromo-domain"/>
</dbReference>
<evidence type="ECO:0000313" key="5">
    <source>
        <dbReference type="EMBL" id="EGZ22826.1"/>
    </source>
</evidence>
<reference evidence="5 6" key="1">
    <citation type="journal article" date="2006" name="Science">
        <title>Phytophthora genome sequences uncover evolutionary origins and mechanisms of pathogenesis.</title>
        <authorList>
            <person name="Tyler B.M."/>
            <person name="Tripathy S."/>
            <person name="Zhang X."/>
            <person name="Dehal P."/>
            <person name="Jiang R.H."/>
            <person name="Aerts A."/>
            <person name="Arredondo F.D."/>
            <person name="Baxter L."/>
            <person name="Bensasson D."/>
            <person name="Beynon J.L."/>
            <person name="Chapman J."/>
            <person name="Damasceno C.M."/>
            <person name="Dorrance A.E."/>
            <person name="Dou D."/>
            <person name="Dickerman A.W."/>
            <person name="Dubchak I.L."/>
            <person name="Garbelotto M."/>
            <person name="Gijzen M."/>
            <person name="Gordon S.G."/>
            <person name="Govers F."/>
            <person name="Grunwald N.J."/>
            <person name="Huang W."/>
            <person name="Ivors K.L."/>
            <person name="Jones R.W."/>
            <person name="Kamoun S."/>
            <person name="Krampis K."/>
            <person name="Lamour K.H."/>
            <person name="Lee M.K."/>
            <person name="McDonald W.H."/>
            <person name="Medina M."/>
            <person name="Meijer H.J."/>
            <person name="Nordberg E.K."/>
            <person name="Maclean D.J."/>
            <person name="Ospina-Giraldo M.D."/>
            <person name="Morris P.F."/>
            <person name="Phuntumart V."/>
            <person name="Putnam N.H."/>
            <person name="Rash S."/>
            <person name="Rose J.K."/>
            <person name="Sakihama Y."/>
            <person name="Salamov A.A."/>
            <person name="Savidor A."/>
            <person name="Scheuring C.F."/>
            <person name="Smith B.M."/>
            <person name="Sobral B.W."/>
            <person name="Terry A."/>
            <person name="Torto-Alalibo T.A."/>
            <person name="Win J."/>
            <person name="Xu Z."/>
            <person name="Zhang H."/>
            <person name="Grigoriev I.V."/>
            <person name="Rokhsar D.S."/>
            <person name="Boore J.L."/>
        </authorList>
    </citation>
    <scope>NUCLEOTIDE SEQUENCE [LARGE SCALE GENOMIC DNA]</scope>
    <source>
        <strain evidence="5 6">P6497</strain>
    </source>
</reference>
<dbReference type="PROSITE" id="PS00598">
    <property type="entry name" value="CHROMO_1"/>
    <property type="match status" value="1"/>
</dbReference>
<feature type="domain" description="Chromo" evidence="4">
    <location>
        <begin position="146"/>
        <end position="206"/>
    </location>
</feature>
<dbReference type="InterPro" id="IPR000953">
    <property type="entry name" value="Chromo/chromo_shadow_dom"/>
</dbReference>
<accession>G4YR92</accession>
<dbReference type="SMART" id="SM00298">
    <property type="entry name" value="CHROMO"/>
    <property type="match status" value="1"/>
</dbReference>
<evidence type="ECO:0000256" key="1">
    <source>
        <dbReference type="ARBA" id="ARBA00004123"/>
    </source>
</evidence>
<dbReference type="InterPro" id="IPR023780">
    <property type="entry name" value="Chromo_domain"/>
</dbReference>